<dbReference type="GO" id="GO:0097173">
    <property type="term" value="P:N-acetylmuramic acid catabolic process"/>
    <property type="evidence" value="ECO:0007669"/>
    <property type="project" value="UniProtKB-UniPathway"/>
</dbReference>
<proteinExistence type="inferred from homology"/>
<evidence type="ECO:0000256" key="8">
    <source>
        <dbReference type="ARBA" id="ARBA00067056"/>
    </source>
</evidence>
<dbReference type="PANTHER" id="PTHR10088">
    <property type="entry name" value="GLUCOKINASE REGULATORY PROTEIN"/>
    <property type="match status" value="1"/>
</dbReference>
<feature type="active site" evidence="12">
    <location>
        <position position="108"/>
    </location>
</feature>
<dbReference type="PROSITE" id="PS01272">
    <property type="entry name" value="GCKR"/>
    <property type="match status" value="1"/>
</dbReference>
<dbReference type="EC" id="4.2.1.126" evidence="8 12"/>
<accession>A0A2A5RNP0</accession>
<dbReference type="GO" id="GO:0046348">
    <property type="term" value="P:amino sugar catabolic process"/>
    <property type="evidence" value="ECO:0007669"/>
    <property type="project" value="InterPro"/>
</dbReference>
<evidence type="ECO:0000256" key="9">
    <source>
        <dbReference type="ARBA" id="ARBA00070061"/>
    </source>
</evidence>
<dbReference type="InterPro" id="IPR005486">
    <property type="entry name" value="Glucokinase_regulatory_CS"/>
</dbReference>
<evidence type="ECO:0000259" key="13">
    <source>
        <dbReference type="PROSITE" id="PS51464"/>
    </source>
</evidence>
<dbReference type="FunFam" id="3.40.50.10490:FF:000014">
    <property type="entry name" value="N-acetylmuramic acid 6-phosphate etherase"/>
    <property type="match status" value="1"/>
</dbReference>
<feature type="domain" description="SIS" evidence="13">
    <location>
        <begin position="49"/>
        <end position="212"/>
    </location>
</feature>
<comment type="miscellaneous">
    <text evidence="12">A lyase-type mechanism (elimination/hydration) is suggested for the cleavage of the lactyl ether bond of MurNAc 6-phosphate, with the formation of an alpha,beta-unsaturated aldehyde intermediate with (E)-stereochemistry, followed by the syn addition of water to give product.</text>
</comment>
<protein>
    <recommendedName>
        <fullName evidence="9 12">N-acetylmuramic acid 6-phosphate etherase</fullName>
        <shortName evidence="12">MurNAc-6-P etherase</shortName>
        <ecNumber evidence="8 12">4.2.1.126</ecNumber>
    </recommendedName>
    <alternativeName>
        <fullName evidence="11 12">N-acetylmuramic acid 6-phosphate hydrolase</fullName>
    </alternativeName>
    <alternativeName>
        <fullName evidence="10 12">N-acetylmuramic acid 6-phosphate lyase</fullName>
    </alternativeName>
</protein>
<dbReference type="CDD" id="cd05007">
    <property type="entry name" value="SIS_Etherase"/>
    <property type="match status" value="1"/>
</dbReference>
<dbReference type="Gene3D" id="1.10.8.1080">
    <property type="match status" value="1"/>
</dbReference>
<evidence type="ECO:0000256" key="6">
    <source>
        <dbReference type="ARBA" id="ARBA00060672"/>
    </source>
</evidence>
<sequence>MTEKNNQNSKHLDQMSLLESIQAMNLEDQKVALAVKNEIPTIEKAIELVIHSLKGGGRLIYVGAGTSGRLGILDAAECVPTFGIDSDQVVGLIAGGSNAIINAIEGAEDSVELGKIDLQKINLKANDTVLGIAASGRTPYVIGALDYANQIGAHTISLSCNKGAQLSHSAKVAIEVESGPEFLTGSTRLKAGTAQKMVLNMISTLSMVGIGKVYKNLMVDLKPTNEKLIERSKHIIMQATDCNYDVATQNFYAANENVKVAIVMILTEKTKAEAEELLNQTRGFIRPAITKQ</sequence>
<dbReference type="NCBIfam" id="NF003915">
    <property type="entry name" value="PRK05441.1"/>
    <property type="match status" value="1"/>
</dbReference>
<comment type="subunit">
    <text evidence="1 12">Homodimer.</text>
</comment>
<comment type="function">
    <text evidence="12">Specifically catalyzes the cleavage of the D-lactyl ether substituent of MurNAc 6-phosphate, producing GlcNAc 6-phosphate and D-lactate.</text>
</comment>
<dbReference type="Gene3D" id="3.40.50.10490">
    <property type="entry name" value="Glucose-6-phosphate isomerase like protein, domain 1"/>
    <property type="match status" value="1"/>
</dbReference>
<comment type="pathway">
    <text evidence="12">Amino-sugar metabolism; N-acetylmuramate degradation.</text>
</comment>
<dbReference type="PROSITE" id="PS51464">
    <property type="entry name" value="SIS"/>
    <property type="match status" value="1"/>
</dbReference>
<evidence type="ECO:0000256" key="12">
    <source>
        <dbReference type="HAMAP-Rule" id="MF_00068"/>
    </source>
</evidence>
<dbReference type="GO" id="GO:0016803">
    <property type="term" value="F:ether hydrolase activity"/>
    <property type="evidence" value="ECO:0007669"/>
    <property type="project" value="TreeGrafter"/>
</dbReference>
<dbReference type="UniPathway" id="UPA00342"/>
<dbReference type="FunFam" id="1.10.8.1080:FF:000001">
    <property type="entry name" value="N-acetylmuramic acid 6-phosphate etherase"/>
    <property type="match status" value="1"/>
</dbReference>
<reference evidence="14 15" key="1">
    <citation type="submission" date="2014-12" db="EMBL/GenBank/DDBJ databases">
        <title>Draft genome sequences of 10 type strains of Lactococcus.</title>
        <authorList>
            <person name="Sun Z."/>
            <person name="Zhong Z."/>
            <person name="Liu W."/>
            <person name="Zhang W."/>
            <person name="Zhang H."/>
        </authorList>
    </citation>
    <scope>NUCLEOTIDE SEQUENCE [LARGE SCALE GENOMIC DNA]</scope>
    <source>
        <strain evidence="14 15">JCM 16395</strain>
    </source>
</reference>
<dbReference type="InterPro" id="IPR005488">
    <property type="entry name" value="Etherase_MurQ"/>
</dbReference>
<keyword evidence="15" id="KW-1185">Reference proteome</keyword>
<dbReference type="InterPro" id="IPR046348">
    <property type="entry name" value="SIS_dom_sf"/>
</dbReference>
<evidence type="ECO:0000256" key="5">
    <source>
        <dbReference type="ARBA" id="ARBA00060595"/>
    </source>
</evidence>
<evidence type="ECO:0000256" key="10">
    <source>
        <dbReference type="ARBA" id="ARBA00077905"/>
    </source>
</evidence>
<evidence type="ECO:0000256" key="2">
    <source>
        <dbReference type="ARBA" id="ARBA00023239"/>
    </source>
</evidence>
<dbReference type="GO" id="GO:0097367">
    <property type="term" value="F:carbohydrate derivative binding"/>
    <property type="evidence" value="ECO:0007669"/>
    <property type="project" value="InterPro"/>
</dbReference>
<comment type="similarity">
    <text evidence="7 12">Belongs to the GCKR-like family. MurNAc-6-P etherase subfamily.</text>
</comment>
<dbReference type="EMBL" id="JXJU01000002">
    <property type="protein sequence ID" value="PCS00960.1"/>
    <property type="molecule type" value="Genomic_DNA"/>
</dbReference>
<dbReference type="Proteomes" id="UP000218181">
    <property type="component" value="Unassembled WGS sequence"/>
</dbReference>
<comment type="caution">
    <text evidence="14">The sequence shown here is derived from an EMBL/GenBank/DDBJ whole genome shotgun (WGS) entry which is preliminary data.</text>
</comment>
<gene>
    <name evidence="12" type="primary">murQ</name>
    <name evidence="14" type="ORF">RT41_GL000750</name>
</gene>
<dbReference type="GO" id="GO:0009254">
    <property type="term" value="P:peptidoglycan turnover"/>
    <property type="evidence" value="ECO:0007669"/>
    <property type="project" value="TreeGrafter"/>
</dbReference>
<evidence type="ECO:0000256" key="7">
    <source>
        <dbReference type="ARBA" id="ARBA00061234"/>
    </source>
</evidence>
<dbReference type="InterPro" id="IPR001347">
    <property type="entry name" value="SIS_dom"/>
</dbReference>
<evidence type="ECO:0000256" key="11">
    <source>
        <dbReference type="ARBA" id="ARBA00084049"/>
    </source>
</evidence>
<dbReference type="SUPFAM" id="SSF53697">
    <property type="entry name" value="SIS domain"/>
    <property type="match status" value="1"/>
</dbReference>
<comment type="catalytic activity">
    <reaction evidence="4 12">
        <text>N-acetyl-D-muramate 6-phosphate + H2O = N-acetyl-D-glucosamine 6-phosphate + (R)-lactate</text>
        <dbReference type="Rhea" id="RHEA:26410"/>
        <dbReference type="ChEBI" id="CHEBI:15377"/>
        <dbReference type="ChEBI" id="CHEBI:16004"/>
        <dbReference type="ChEBI" id="CHEBI:57513"/>
        <dbReference type="ChEBI" id="CHEBI:58722"/>
        <dbReference type="EC" id="4.2.1.126"/>
    </reaction>
</comment>
<comment type="pathway">
    <text evidence="5">Amino-sugar metabolism; 1,6-anhydro-N-acetylmuramate degradation.</text>
</comment>
<dbReference type="STRING" id="1291764.GCA_001311235_01150"/>
<feature type="active site" description="Proton donor" evidence="12">
    <location>
        <position position="77"/>
    </location>
</feature>
<evidence type="ECO:0000256" key="1">
    <source>
        <dbReference type="ARBA" id="ARBA00011738"/>
    </source>
</evidence>
<dbReference type="HAMAP" id="MF_00068">
    <property type="entry name" value="MurQ"/>
    <property type="match status" value="1"/>
</dbReference>
<dbReference type="PANTHER" id="PTHR10088:SF4">
    <property type="entry name" value="GLUCOKINASE REGULATORY PROTEIN"/>
    <property type="match status" value="1"/>
</dbReference>
<dbReference type="NCBIfam" id="TIGR00274">
    <property type="entry name" value="N-acetylmuramic acid 6-phosphate etherase"/>
    <property type="match status" value="1"/>
</dbReference>
<organism evidence="14 15">
    <name type="scientific">Lactococcus fujiensis JCM 16395</name>
    <dbReference type="NCBI Taxonomy" id="1291764"/>
    <lineage>
        <taxon>Bacteria</taxon>
        <taxon>Bacillati</taxon>
        <taxon>Bacillota</taxon>
        <taxon>Bacilli</taxon>
        <taxon>Lactobacillales</taxon>
        <taxon>Streptococcaceae</taxon>
        <taxon>Lactococcus</taxon>
    </lineage>
</organism>
<keyword evidence="2 12" id="KW-0456">Lyase</keyword>
<keyword evidence="3 12" id="KW-0119">Carbohydrate metabolism</keyword>
<evidence type="ECO:0000313" key="14">
    <source>
        <dbReference type="EMBL" id="PCS00960.1"/>
    </source>
</evidence>
<comment type="pathway">
    <text evidence="6">Cell wall biogenesis.</text>
</comment>
<dbReference type="Pfam" id="PF22645">
    <property type="entry name" value="GKRP_SIS_N"/>
    <property type="match status" value="1"/>
</dbReference>
<dbReference type="InterPro" id="IPR040190">
    <property type="entry name" value="MURQ/GCKR"/>
</dbReference>
<evidence type="ECO:0000256" key="3">
    <source>
        <dbReference type="ARBA" id="ARBA00023277"/>
    </source>
</evidence>
<name>A0A2A5RNP0_9LACT</name>
<evidence type="ECO:0000256" key="4">
    <source>
        <dbReference type="ARBA" id="ARBA00051747"/>
    </source>
</evidence>
<dbReference type="GO" id="GO:0016835">
    <property type="term" value="F:carbon-oxygen lyase activity"/>
    <property type="evidence" value="ECO:0007669"/>
    <property type="project" value="UniProtKB-UniRule"/>
</dbReference>
<dbReference type="NCBIfam" id="NF009222">
    <property type="entry name" value="PRK12570.1"/>
    <property type="match status" value="1"/>
</dbReference>
<dbReference type="AlphaFoldDB" id="A0A2A5RNP0"/>
<evidence type="ECO:0000313" key="15">
    <source>
        <dbReference type="Proteomes" id="UP000218181"/>
    </source>
</evidence>